<protein>
    <recommendedName>
        <fullName evidence="3">Type II toxin-antitoxin system PemK/MazF family toxin</fullName>
    </recommendedName>
</protein>
<accession>A0A2U1TU82</accession>
<evidence type="ECO:0008006" key="3">
    <source>
        <dbReference type="Google" id="ProtNLM"/>
    </source>
</evidence>
<proteinExistence type="predicted"/>
<dbReference type="EMBL" id="QDKH01000020">
    <property type="protein sequence ID" value="PWC12965.1"/>
    <property type="molecule type" value="Genomic_DNA"/>
</dbReference>
<dbReference type="GO" id="GO:0003677">
    <property type="term" value="F:DNA binding"/>
    <property type="evidence" value="ECO:0007669"/>
    <property type="project" value="InterPro"/>
</dbReference>
<dbReference type="SUPFAM" id="SSF50118">
    <property type="entry name" value="Cell growth inhibitor/plasmid maintenance toxic component"/>
    <property type="match status" value="1"/>
</dbReference>
<evidence type="ECO:0000313" key="2">
    <source>
        <dbReference type="Proteomes" id="UP000296159"/>
    </source>
</evidence>
<organism evidence="1 2">
    <name type="scientific">Brenneria corticis</name>
    <dbReference type="NCBI Taxonomy" id="2173106"/>
    <lineage>
        <taxon>Bacteria</taxon>
        <taxon>Pseudomonadati</taxon>
        <taxon>Pseudomonadota</taxon>
        <taxon>Gammaproteobacteria</taxon>
        <taxon>Enterobacterales</taxon>
        <taxon>Pectobacteriaceae</taxon>
        <taxon>Brenneria</taxon>
    </lineage>
</organism>
<dbReference type="Proteomes" id="UP000296159">
    <property type="component" value="Unassembled WGS sequence"/>
</dbReference>
<dbReference type="InterPro" id="IPR011067">
    <property type="entry name" value="Plasmid_toxin/cell-grow_inhib"/>
</dbReference>
<gene>
    <name evidence="1" type="ORF">DDT56_16160</name>
</gene>
<evidence type="ECO:0000313" key="1">
    <source>
        <dbReference type="EMBL" id="PWC12965.1"/>
    </source>
</evidence>
<dbReference type="InterPro" id="IPR003477">
    <property type="entry name" value="PemK-like"/>
</dbReference>
<name>A0A2U1TU82_9GAMM</name>
<comment type="caution">
    <text evidence="1">The sequence shown here is derived from an EMBL/GenBank/DDBJ whole genome shotgun (WGS) entry which is preliminary data.</text>
</comment>
<sequence>MPITYHPKPGQLMLCDFSKGFKEPEMVKSSRPVIILSGHITGRGDLVTVVACSTVPPDIARNYHYKLPVQSMPKTKHFMGRETWVKGDMVYTVAFHRLDAVVVGRDGSGKRLYFNDRLGQQQMSEIYRCVLNGMGMGFLCQHVK</sequence>
<reference evidence="1 2" key="1">
    <citation type="submission" date="2018-04" db="EMBL/GenBank/DDBJ databases">
        <title>Brenneria corticis sp.nov.</title>
        <authorList>
            <person name="Li Y."/>
        </authorList>
    </citation>
    <scope>NUCLEOTIDE SEQUENCE [LARGE SCALE GENOMIC DNA]</scope>
    <source>
        <strain evidence="1 2">CFCC 11842</strain>
    </source>
</reference>
<dbReference type="Gene3D" id="2.30.30.110">
    <property type="match status" value="1"/>
</dbReference>
<dbReference type="RefSeq" id="WP_136167461.1">
    <property type="nucleotide sequence ID" value="NZ_KZ819085.1"/>
</dbReference>
<keyword evidence="2" id="KW-1185">Reference proteome</keyword>
<dbReference type="Pfam" id="PF02452">
    <property type="entry name" value="PemK_toxin"/>
    <property type="match status" value="1"/>
</dbReference>
<dbReference type="AlphaFoldDB" id="A0A2U1TU82"/>